<sequence length="270" mass="29939">MEYGAQPLRPYSPDRLSGYFDAFVQNTQTMHDPSTWNSTLLCLKNQKGYLEDLLSKTATTLNALRDKQTRNERALSTNPAPRTKKKKILQNRWRTDKTITTCENEERVILDCLQVCSSNISTLESLFSPPDASSTAAEYNSGTSAYTESIDTDFDWNNGWADGGGVSPFQRECRNPLLMDDIPPEAGLESMARTDEPKRPLIPPRVHSPPPSVALLAVPPNTAYSQFHHSTLSPAAACFEPSITHSTPLEEKPIDLDKLSISGLLATKRV</sequence>
<dbReference type="OrthoDB" id="3904016at2759"/>
<name>A0A6A5VY44_9PLEO</name>
<dbReference type="AlphaFoldDB" id="A0A6A5VY44"/>
<protein>
    <submittedName>
        <fullName evidence="1">Uncharacterized protein</fullName>
    </submittedName>
</protein>
<gene>
    <name evidence="1" type="ORF">P154DRAFT_540282</name>
</gene>
<organism evidence="1 2">
    <name type="scientific">Amniculicola lignicola CBS 123094</name>
    <dbReference type="NCBI Taxonomy" id="1392246"/>
    <lineage>
        <taxon>Eukaryota</taxon>
        <taxon>Fungi</taxon>
        <taxon>Dikarya</taxon>
        <taxon>Ascomycota</taxon>
        <taxon>Pezizomycotina</taxon>
        <taxon>Dothideomycetes</taxon>
        <taxon>Pleosporomycetidae</taxon>
        <taxon>Pleosporales</taxon>
        <taxon>Amniculicolaceae</taxon>
        <taxon>Amniculicola</taxon>
    </lineage>
</organism>
<accession>A0A6A5VY44</accession>
<reference evidence="1" key="1">
    <citation type="journal article" date="2020" name="Stud. Mycol.">
        <title>101 Dothideomycetes genomes: a test case for predicting lifestyles and emergence of pathogens.</title>
        <authorList>
            <person name="Haridas S."/>
            <person name="Albert R."/>
            <person name="Binder M."/>
            <person name="Bloem J."/>
            <person name="Labutti K."/>
            <person name="Salamov A."/>
            <person name="Andreopoulos B."/>
            <person name="Baker S."/>
            <person name="Barry K."/>
            <person name="Bills G."/>
            <person name="Bluhm B."/>
            <person name="Cannon C."/>
            <person name="Castanera R."/>
            <person name="Culley D."/>
            <person name="Daum C."/>
            <person name="Ezra D."/>
            <person name="Gonzalez J."/>
            <person name="Henrissat B."/>
            <person name="Kuo A."/>
            <person name="Liang C."/>
            <person name="Lipzen A."/>
            <person name="Lutzoni F."/>
            <person name="Magnuson J."/>
            <person name="Mondo S."/>
            <person name="Nolan M."/>
            <person name="Ohm R."/>
            <person name="Pangilinan J."/>
            <person name="Park H.-J."/>
            <person name="Ramirez L."/>
            <person name="Alfaro M."/>
            <person name="Sun H."/>
            <person name="Tritt A."/>
            <person name="Yoshinaga Y."/>
            <person name="Zwiers L.-H."/>
            <person name="Turgeon B."/>
            <person name="Goodwin S."/>
            <person name="Spatafora J."/>
            <person name="Crous P."/>
            <person name="Grigoriev I."/>
        </authorList>
    </citation>
    <scope>NUCLEOTIDE SEQUENCE</scope>
    <source>
        <strain evidence="1">CBS 123094</strain>
    </source>
</reference>
<proteinExistence type="predicted"/>
<keyword evidence="2" id="KW-1185">Reference proteome</keyword>
<evidence type="ECO:0000313" key="1">
    <source>
        <dbReference type="EMBL" id="KAF1993589.1"/>
    </source>
</evidence>
<dbReference type="Proteomes" id="UP000799779">
    <property type="component" value="Unassembled WGS sequence"/>
</dbReference>
<evidence type="ECO:0000313" key="2">
    <source>
        <dbReference type="Proteomes" id="UP000799779"/>
    </source>
</evidence>
<dbReference type="EMBL" id="ML977695">
    <property type="protein sequence ID" value="KAF1993589.1"/>
    <property type="molecule type" value="Genomic_DNA"/>
</dbReference>